<keyword evidence="1" id="KW-0732">Signal</keyword>
<dbReference type="RefSeq" id="WP_150564530.1">
    <property type="nucleotide sequence ID" value="NZ_CABPSL010000020.1"/>
</dbReference>
<organism evidence="2 3">
    <name type="scientific">Pandoraea cepalis</name>
    <dbReference type="NCBI Taxonomy" id="2508294"/>
    <lineage>
        <taxon>Bacteria</taxon>
        <taxon>Pseudomonadati</taxon>
        <taxon>Pseudomonadota</taxon>
        <taxon>Betaproteobacteria</taxon>
        <taxon>Burkholderiales</taxon>
        <taxon>Burkholderiaceae</taxon>
        <taxon>Pandoraea</taxon>
    </lineage>
</organism>
<gene>
    <name evidence="2" type="ORF">PCE31106_04109</name>
</gene>
<accession>A0A5E4XW01</accession>
<proteinExistence type="predicted"/>
<protein>
    <recommendedName>
        <fullName evidence="4">Adhesin BmaC autotransporter</fullName>
    </recommendedName>
</protein>
<feature type="signal peptide" evidence="1">
    <location>
        <begin position="1"/>
        <end position="20"/>
    </location>
</feature>
<dbReference type="OrthoDB" id="9113307at2"/>
<evidence type="ECO:0000313" key="2">
    <source>
        <dbReference type="EMBL" id="VVE40510.1"/>
    </source>
</evidence>
<evidence type="ECO:0008006" key="4">
    <source>
        <dbReference type="Google" id="ProtNLM"/>
    </source>
</evidence>
<feature type="chain" id="PRO_5023152244" description="Adhesin BmaC autotransporter" evidence="1">
    <location>
        <begin position="21"/>
        <end position="460"/>
    </location>
</feature>
<name>A0A5E4XW01_9BURK</name>
<reference evidence="2 3" key="1">
    <citation type="submission" date="2019-08" db="EMBL/GenBank/DDBJ databases">
        <authorList>
            <person name="Peeters C."/>
        </authorList>
    </citation>
    <scope>NUCLEOTIDE SEQUENCE [LARGE SCALE GENOMIC DNA]</scope>
    <source>
        <strain evidence="2 3">LMG 31106</strain>
    </source>
</reference>
<dbReference type="Proteomes" id="UP000384354">
    <property type="component" value="Unassembled WGS sequence"/>
</dbReference>
<dbReference type="EMBL" id="CABPSL010000020">
    <property type="protein sequence ID" value="VVE40510.1"/>
    <property type="molecule type" value="Genomic_DNA"/>
</dbReference>
<dbReference type="AlphaFoldDB" id="A0A5E4XW01"/>
<evidence type="ECO:0000256" key="1">
    <source>
        <dbReference type="SAM" id="SignalP"/>
    </source>
</evidence>
<evidence type="ECO:0000313" key="3">
    <source>
        <dbReference type="Proteomes" id="UP000384354"/>
    </source>
</evidence>
<sequence>MKTKAIAAAALLVATGSAMAYPSHHQQYSFSFIGNETNVLNLVGIFGLVGIRGCVTVDNTGNAVVQSSQMVDAHGVHLTGPLLGSYVTGDVTYGVHSKTTTVSNQGSAYLLAGSTRTSFDNTTSWVNAEANGHLNTSQSFQAGAGYIAGQSHSGSGSFIAGGGYEYSNIAGGFGAIGGGHFWLPGGGGVYGGYLFGNFGAGQGAAWGGYAYQQQSQEAAGFLAAGFLNTQKSFDAGFHGLFNEGQASVHSESIAAGALWGFSDTYMKSTTWVHGAITYHINTAQLQTMGATLGNGALANANGNIGVNVAAGADNAQANNVAIASLNAQPVYASAQVFANQSSRGSASISQFFVNASVGDNALAGATGNVGVNVAAGVGNVQQNGLAAAVSQSGYGWYKGGAANSTAQTDQSASMHASGDFIANASLGNGALSWASGNIGVNVASGIGNVQSNSLAVSAIK</sequence>